<name>A0A4S2MLZ3_9PEZI</name>
<dbReference type="InParanoid" id="A0A4S2MLZ3"/>
<keyword evidence="1" id="KW-1133">Transmembrane helix</keyword>
<feature type="transmembrane region" description="Helical" evidence="1">
    <location>
        <begin position="37"/>
        <end position="56"/>
    </location>
</feature>
<evidence type="ECO:0000313" key="2">
    <source>
        <dbReference type="EMBL" id="TGZ78070.1"/>
    </source>
</evidence>
<proteinExistence type="predicted"/>
<evidence type="ECO:0000256" key="1">
    <source>
        <dbReference type="SAM" id="Phobius"/>
    </source>
</evidence>
<sequence>MGSIAWSVGRCIRSLWARRCIRCWDWYWCRWSYRYRYLSSVLGSVFIVLHIVRGLGFGPGFRGLLQGWGWEWEMFWGEWIVVMSDVLSSKYYVSYSN</sequence>
<dbReference type="EMBL" id="ML220146">
    <property type="protein sequence ID" value="TGZ78070.1"/>
    <property type="molecule type" value="Genomic_DNA"/>
</dbReference>
<protein>
    <submittedName>
        <fullName evidence="2">Uncharacterized protein</fullName>
    </submittedName>
</protein>
<keyword evidence="1" id="KW-0472">Membrane</keyword>
<keyword evidence="3" id="KW-1185">Reference proteome</keyword>
<gene>
    <name evidence="2" type="ORF">EX30DRAFT_172187</name>
</gene>
<evidence type="ECO:0000313" key="3">
    <source>
        <dbReference type="Proteomes" id="UP000298138"/>
    </source>
</evidence>
<accession>A0A4S2MLZ3</accession>
<keyword evidence="1" id="KW-0812">Transmembrane</keyword>
<reference evidence="2 3" key="1">
    <citation type="submission" date="2019-04" db="EMBL/GenBank/DDBJ databases">
        <title>Comparative genomics and transcriptomics to analyze fruiting body development in filamentous ascomycetes.</title>
        <authorList>
            <consortium name="DOE Joint Genome Institute"/>
            <person name="Lutkenhaus R."/>
            <person name="Traeger S."/>
            <person name="Breuer J."/>
            <person name="Kuo A."/>
            <person name="Lipzen A."/>
            <person name="Pangilinan J."/>
            <person name="Dilworth D."/>
            <person name="Sandor L."/>
            <person name="Poggeler S."/>
            <person name="Barry K."/>
            <person name="Grigoriev I.V."/>
            <person name="Nowrousian M."/>
        </authorList>
    </citation>
    <scope>NUCLEOTIDE SEQUENCE [LARGE SCALE GENOMIC DNA]</scope>
    <source>
        <strain evidence="2 3">CBS 389.68</strain>
    </source>
</reference>
<organism evidence="2 3">
    <name type="scientific">Ascodesmis nigricans</name>
    <dbReference type="NCBI Taxonomy" id="341454"/>
    <lineage>
        <taxon>Eukaryota</taxon>
        <taxon>Fungi</taxon>
        <taxon>Dikarya</taxon>
        <taxon>Ascomycota</taxon>
        <taxon>Pezizomycotina</taxon>
        <taxon>Pezizomycetes</taxon>
        <taxon>Pezizales</taxon>
        <taxon>Ascodesmidaceae</taxon>
        <taxon>Ascodesmis</taxon>
    </lineage>
</organism>
<dbReference type="AlphaFoldDB" id="A0A4S2MLZ3"/>
<dbReference type="Proteomes" id="UP000298138">
    <property type="component" value="Unassembled WGS sequence"/>
</dbReference>